<dbReference type="InterPro" id="IPR018337">
    <property type="entry name" value="Cell_wall/Cho-bd_repeat"/>
</dbReference>
<evidence type="ECO:0000256" key="3">
    <source>
        <dbReference type="SAM" id="MobiDB-lite"/>
    </source>
</evidence>
<feature type="repeat" description="Cell wall-binding" evidence="2">
    <location>
        <begin position="1337"/>
        <end position="1356"/>
    </location>
</feature>
<feature type="region of interest" description="Disordered" evidence="3">
    <location>
        <begin position="52"/>
        <end position="80"/>
    </location>
</feature>
<protein>
    <submittedName>
        <fullName evidence="5">N-acetylmuramoyl-L-alanine amidase family protein</fullName>
    </submittedName>
</protein>
<dbReference type="PROSITE" id="PS51170">
    <property type="entry name" value="CW"/>
    <property type="match status" value="3"/>
</dbReference>
<dbReference type="Gene3D" id="2.10.270.10">
    <property type="entry name" value="Cholin Binding"/>
    <property type="match status" value="1"/>
</dbReference>
<reference evidence="5" key="1">
    <citation type="submission" date="2021-04" db="EMBL/GenBank/DDBJ databases">
        <title>Novel species in family Eggerthellaceae.</title>
        <authorList>
            <person name="Zhang G."/>
        </authorList>
    </citation>
    <scope>NUCLEOTIDE SEQUENCE</scope>
    <source>
        <strain evidence="5">Zg-886</strain>
    </source>
</reference>
<evidence type="ECO:0000256" key="4">
    <source>
        <dbReference type="SAM" id="SignalP"/>
    </source>
</evidence>
<evidence type="ECO:0000313" key="6">
    <source>
        <dbReference type="Proteomes" id="UP000671910"/>
    </source>
</evidence>
<keyword evidence="1" id="KW-0677">Repeat</keyword>
<dbReference type="Pfam" id="PF19127">
    <property type="entry name" value="Choline_bind_3"/>
    <property type="match status" value="2"/>
</dbReference>
<dbReference type="Proteomes" id="UP000671910">
    <property type="component" value="Chromosome"/>
</dbReference>
<dbReference type="EMBL" id="CP072829">
    <property type="protein sequence ID" value="QTU84026.1"/>
    <property type="molecule type" value="Genomic_DNA"/>
</dbReference>
<feature type="compositionally biased region" description="Basic and acidic residues" evidence="3">
    <location>
        <begin position="67"/>
        <end position="77"/>
    </location>
</feature>
<feature type="chain" id="PRO_5038694566" evidence="4">
    <location>
        <begin position="36"/>
        <end position="1377"/>
    </location>
</feature>
<name>A0A9E6MPU8_9ACTN</name>
<proteinExistence type="predicted"/>
<dbReference type="SUPFAM" id="SSF69360">
    <property type="entry name" value="Cell wall binding repeat"/>
    <property type="match status" value="1"/>
</dbReference>
<evidence type="ECO:0000256" key="1">
    <source>
        <dbReference type="ARBA" id="ARBA00022737"/>
    </source>
</evidence>
<evidence type="ECO:0000313" key="5">
    <source>
        <dbReference type="EMBL" id="QTU84026.1"/>
    </source>
</evidence>
<feature type="signal peptide" evidence="4">
    <location>
        <begin position="1"/>
        <end position="35"/>
    </location>
</feature>
<sequence length="1377" mass="145972">MSKITLSKKTYRGGGKVLSLILAGSLAFGMTPAVALSQAALGATPAYAAEGDTKEEAIPLNSDTSELPDKEAERPSQDYEETGWTAVEVVKPAYEAPFVYNGDPQQPNAAEAAIYAQYSYYTAGEVYNQDWYKVTGDDVAVAYAQVAGSGTSDYVGVGNYTATYTVKDTVDTNNSDASTDINGLLGTTQDKVNNVLPFAIEKAEAKIVAAPSKAVLGVTTYKELCEQFVLQTGEAPALTSANLVITMTVGEQKISDPANNSAKVNSSADITVEAELNTAAKANYVLTSEGGKWTGTVVVGAATEGAYAVDWDDTKLEAAGLTVTGSAAAEAKYAAKTGQNPKLTLDNLKAAVGLSYKGMAQEAKPQPLAPETYDVTWYNGDVKLVDEQGEKVAPVNPGVYTGKVNLIGSDEVIGQVTLTVYADLSDQVKRNAGDNTKPITVTVNGRYPDGVKLQHKEGVTKQDLIDQVIDGTVVTLEDGTEITGREDIEALFSFSVTNFVSDKDGTGGTIQMGYAGDKGEYVSTASLDYEFGETLPEAPQLDPVVYNPDGYQIKELLSSFEDESGNTFEEDEDYDVSVYVADQEGELKPSDHVFNVGTYRVTVTPKGDKVGPVQERTLTIEKFSVTDKNASYLWDGKTIPTGTFSVPFTGKAVTPEPSVTVKVANSGVNVGTGTTKLLNIVPKEDYDAAKDKTGIDGYVEYANNTNATEGGAVATVTYVGNYEGEKVQNFTIAPKKLTEAVVKAQNRLAADFPAFPTAADVLNPVVTLGDETLVQDVDYEIISVVRNGYTPGGASTYAFGIQGKGNYTGMHAGTFNVCEKDIADTVAALADEDELFFYDGGIHAPEVVVNEAPAEGSTTPGKALDKGDDYTVTYEKNVDAGTAAAVVTGMGEYAGEARVEFEIQPLQLDGASADGVALDGAEGLVYNCKAFTPDVLWGESELLPANEGYEGDPILLQDFVDDFKVSYENNDKASAPGAPAYVVLSGKTGNFTGQLKVPFEIAPAELTADNVSVAGPVAPGAPVSDAVKVTFGDAILAADVDYAVESEDELPGKATMTVTGKGNFSGTVTKDIEVLYDLSGVQFKVADTTYNGKPQTPTVTEAYYMKGGEKVAVPAEAYAQAADSYVDAGDYTAKFSGNEAAGWTGKGEASFVIDPAAGPKTATVTYTAAGLPVVTVPGLTEGVDFTVAANPAQKTITVTYKGNYAGTATVGYDPAPAPAPAPAKDGWVGSGDDWAYYEGGKQVKNQWKFIDNAWYHFEANGQMTNTQWFQDTDGTWYLLNQSHKGSYGAMLTGWQFVDGGWYYLNKSGAMQSGWLKDADGTWYLLNSKHDGTFGKMLTGWQLVGGKWYYLDKSGAMAENEWVGPYWVNGSGVWTATR</sequence>
<dbReference type="RefSeq" id="WP_261428498.1">
    <property type="nucleotide sequence ID" value="NZ_CP072829.1"/>
</dbReference>
<gene>
    <name evidence="5" type="ORF">J7S26_06585</name>
</gene>
<accession>A0A9E6MPU8</accession>
<dbReference type="KEGG" id="ebz:J7S26_06585"/>
<dbReference type="Pfam" id="PF01473">
    <property type="entry name" value="Choline_bind_1"/>
    <property type="match status" value="2"/>
</dbReference>
<evidence type="ECO:0000256" key="2">
    <source>
        <dbReference type="PROSITE-ProRule" id="PRU00591"/>
    </source>
</evidence>
<feature type="repeat" description="Cell wall-binding" evidence="2">
    <location>
        <begin position="1291"/>
        <end position="1310"/>
    </location>
</feature>
<keyword evidence="4" id="KW-0732">Signal</keyword>
<feature type="repeat" description="Cell wall-binding" evidence="2">
    <location>
        <begin position="1244"/>
        <end position="1263"/>
    </location>
</feature>
<organism evidence="5 6">
    <name type="scientific">Xiamenia xianingshaonis</name>
    <dbReference type="NCBI Taxonomy" id="2682776"/>
    <lineage>
        <taxon>Bacteria</taxon>
        <taxon>Bacillati</taxon>
        <taxon>Actinomycetota</taxon>
        <taxon>Coriobacteriia</taxon>
        <taxon>Eggerthellales</taxon>
        <taxon>Eggerthellaceae</taxon>
        <taxon>Xiamenia</taxon>
    </lineage>
</organism>